<accession>A0A917WZP8</accession>
<comment type="caution">
    <text evidence="1">The sequence shown here is derived from an EMBL/GenBank/DDBJ whole genome shotgun (WGS) entry which is preliminary data.</text>
</comment>
<gene>
    <name evidence="1" type="ORF">GCM10007977_051940</name>
</gene>
<dbReference type="RefSeq" id="WP_190252536.1">
    <property type="nucleotide sequence ID" value="NZ_BMPI01000026.1"/>
</dbReference>
<dbReference type="EMBL" id="BMPI01000026">
    <property type="protein sequence ID" value="GGM43966.1"/>
    <property type="molecule type" value="Genomic_DNA"/>
</dbReference>
<protein>
    <submittedName>
        <fullName evidence="1">Uncharacterized protein</fullName>
    </submittedName>
</protein>
<evidence type="ECO:0000313" key="2">
    <source>
        <dbReference type="Proteomes" id="UP000642070"/>
    </source>
</evidence>
<organism evidence="1 2">
    <name type="scientific">Dactylosporangium sucinum</name>
    <dbReference type="NCBI Taxonomy" id="1424081"/>
    <lineage>
        <taxon>Bacteria</taxon>
        <taxon>Bacillati</taxon>
        <taxon>Actinomycetota</taxon>
        <taxon>Actinomycetes</taxon>
        <taxon>Micromonosporales</taxon>
        <taxon>Micromonosporaceae</taxon>
        <taxon>Dactylosporangium</taxon>
    </lineage>
</organism>
<name>A0A917WZP8_9ACTN</name>
<sequence>MVATSERAAGVGHLTLLPTAAVHFGPAHVLADVAARNCAAHRSPLAGPGACGACWERAIRDDERFAVECDLPRDLTPDPSYVDEIAVDLACQGQRVELTRVEFAAAVERLRGRSMSASAIASRLHASYHAVLCVIHPELIGAAA</sequence>
<reference evidence="1" key="1">
    <citation type="journal article" date="2014" name="Int. J. Syst. Evol. Microbiol.">
        <title>Complete genome sequence of Corynebacterium casei LMG S-19264T (=DSM 44701T), isolated from a smear-ripened cheese.</title>
        <authorList>
            <consortium name="US DOE Joint Genome Institute (JGI-PGF)"/>
            <person name="Walter F."/>
            <person name="Albersmeier A."/>
            <person name="Kalinowski J."/>
            <person name="Ruckert C."/>
        </authorList>
    </citation>
    <scope>NUCLEOTIDE SEQUENCE</scope>
    <source>
        <strain evidence="1">JCM 19831</strain>
    </source>
</reference>
<reference evidence="1" key="2">
    <citation type="submission" date="2020-09" db="EMBL/GenBank/DDBJ databases">
        <authorList>
            <person name="Sun Q."/>
            <person name="Ohkuma M."/>
        </authorList>
    </citation>
    <scope>NUCLEOTIDE SEQUENCE</scope>
    <source>
        <strain evidence="1">JCM 19831</strain>
    </source>
</reference>
<dbReference type="AlphaFoldDB" id="A0A917WZP8"/>
<proteinExistence type="predicted"/>
<keyword evidence="2" id="KW-1185">Reference proteome</keyword>
<dbReference type="Proteomes" id="UP000642070">
    <property type="component" value="Unassembled WGS sequence"/>
</dbReference>
<evidence type="ECO:0000313" key="1">
    <source>
        <dbReference type="EMBL" id="GGM43966.1"/>
    </source>
</evidence>